<dbReference type="FunFam" id="3.40.228.10:FF:000002">
    <property type="entry name" value="Formate dehydrogenase subunit alpha"/>
    <property type="match status" value="1"/>
</dbReference>
<dbReference type="GO" id="GO:0016020">
    <property type="term" value="C:membrane"/>
    <property type="evidence" value="ECO:0007669"/>
    <property type="project" value="TreeGrafter"/>
</dbReference>
<dbReference type="Gene3D" id="2.20.25.90">
    <property type="entry name" value="ADC-like domains"/>
    <property type="match status" value="1"/>
</dbReference>
<dbReference type="InterPro" id="IPR041957">
    <property type="entry name" value="CT_Nitrate-R-NapA-like"/>
</dbReference>
<dbReference type="InterPro" id="IPR006657">
    <property type="entry name" value="MoPterin_dinucl-bd_dom"/>
</dbReference>
<evidence type="ECO:0000313" key="12">
    <source>
        <dbReference type="EMBL" id="RKQ61130.1"/>
    </source>
</evidence>
<protein>
    <submittedName>
        <fullName evidence="12">Assimilatory nitrate reductase (NADH) alpha subunit apoprotein</fullName>
    </submittedName>
</protein>
<reference evidence="12 13" key="1">
    <citation type="submission" date="2018-10" db="EMBL/GenBank/DDBJ databases">
        <title>Genomic Encyclopedia of Type Strains, Phase IV (KMG-IV): sequencing the most valuable type-strain genomes for metagenomic binning, comparative biology and taxonomic classification.</title>
        <authorList>
            <person name="Goeker M."/>
        </authorList>
    </citation>
    <scope>NUCLEOTIDE SEQUENCE [LARGE SCALE GENOMIC DNA]</scope>
    <source>
        <strain evidence="12 13">DSM 3303</strain>
    </source>
</reference>
<dbReference type="CDD" id="cd02791">
    <property type="entry name" value="MopB_CT_Nitrate-R-NapA-like"/>
    <property type="match status" value="1"/>
</dbReference>
<dbReference type="GO" id="GO:0046872">
    <property type="term" value="F:metal ion binding"/>
    <property type="evidence" value="ECO:0007669"/>
    <property type="project" value="UniProtKB-KW"/>
</dbReference>
<evidence type="ECO:0000256" key="8">
    <source>
        <dbReference type="ARBA" id="ARBA00023004"/>
    </source>
</evidence>
<dbReference type="Gene3D" id="1.10.10.1100">
    <property type="entry name" value="BFD-like [2Fe-2S]-binding domain"/>
    <property type="match status" value="1"/>
</dbReference>
<dbReference type="SUPFAM" id="SSF50692">
    <property type="entry name" value="ADC-like"/>
    <property type="match status" value="1"/>
</dbReference>
<dbReference type="EMBL" id="RBID01000011">
    <property type="protein sequence ID" value="RKQ61130.1"/>
    <property type="molecule type" value="Genomic_DNA"/>
</dbReference>
<organism evidence="12 13">
    <name type="scientific">Vogesella indigofera</name>
    <name type="common">Pseudomonas indigofera</name>
    <dbReference type="NCBI Taxonomy" id="45465"/>
    <lineage>
        <taxon>Bacteria</taxon>
        <taxon>Pseudomonadati</taxon>
        <taxon>Pseudomonadota</taxon>
        <taxon>Betaproteobacteria</taxon>
        <taxon>Neisseriales</taxon>
        <taxon>Chromobacteriaceae</taxon>
        <taxon>Vogesella</taxon>
    </lineage>
</organism>
<dbReference type="SUPFAM" id="SSF53706">
    <property type="entry name" value="Formate dehydrogenase/DMSO reductase, domains 1-3"/>
    <property type="match status" value="1"/>
</dbReference>
<evidence type="ECO:0000256" key="7">
    <source>
        <dbReference type="ARBA" id="ARBA00023002"/>
    </source>
</evidence>
<sequence>MTETTGHHHTVSSICCYCGTGCGVEITTDGSRVLAVTGDGAHPANFGRLCSKGRTLGDTTGRPSARLLRPTLRLSKDEPAQEVSWDSALEAVSGKLADAIRQHGPDSVGFYLSGQLLTEDYYLFNKLARGLVGTNNVDTNSRLCMSSAVTGYKLTLGADAPPACYDDFDHAECVLIAGSNMAFAHPVLFRRLEDAKAANPAMKIIVVDPRRTDTASIADLYLPVLPGTDVALFHGMLNVMIWEELIDRAFIEQHTEGFAVLKQRLQEFTPRAAAELCGISEQDLVTAARWFAQSAATLSCYTMGLNQYSNGSDKNAALIHLHLATGHIGRPGCGPFSLTGQPNAMGGREVGGLATALPGHREPSNAAHRAEVAALWGVPALPATPGLAAVELFEAAAEGKIKVLWIVCTNPAQSMPEQALVRAALEKVDCVIVQEAFNTSETLAYADIVLPAATWPEKDGTVTNSERRISRVRAALPAPGQAREDWRIADDVAQRLAASIAPERLPAFGFVDAAAVFAEHATTTAGRDLDYSALSYALLDERGPQQWPFRDGHGTARLYGDGMFATASGRAQFVDVAWRTVSDKVSAHFPLRLTTGRLRDHWHTMSRTALVPALTRHVEEPQLAMHPRDLQRQRLNSGDLVKVRNKRGAIYLPVVADDTLRPGVAFIPMHWGGAALGGQGINALTTRVGDPLSRQPELKHAAVAVEAAKLPWRATLLLKGDALAARARLDALRALFPYAVAVPVMLGGVEALRLRLAASWAPDAAVLQQLASVLEPAGSLSAALDDPARGILRRVWLQAKQPLGFVLAGDVRADEALSSWLDGGAAPDSLSALLTGQARGAVRSRVVCSCEGVREDAICAGIARGLDVDGLKRELRCGTGCGSCVPELVRMVAA</sequence>
<dbReference type="Pfam" id="PF01568">
    <property type="entry name" value="Molydop_binding"/>
    <property type="match status" value="1"/>
</dbReference>
<comment type="caution">
    <text evidence="12">The sequence shown here is derived from an EMBL/GenBank/DDBJ whole genome shotgun (WGS) entry which is preliminary data.</text>
</comment>
<comment type="cofactor">
    <cofactor evidence="2">
        <name>[4Fe-4S] cluster</name>
        <dbReference type="ChEBI" id="CHEBI:49883"/>
    </cofactor>
</comment>
<keyword evidence="7" id="KW-0560">Oxidoreductase</keyword>
<dbReference type="PANTHER" id="PTHR43105:SF9">
    <property type="entry name" value="NADPH-FE(3+) OXIDOREDUCTASE SUBUNIT ALPHA"/>
    <property type="match status" value="1"/>
</dbReference>
<dbReference type="Pfam" id="PF00384">
    <property type="entry name" value="Molybdopterin"/>
    <property type="match status" value="1"/>
</dbReference>
<dbReference type="InterPro" id="IPR006963">
    <property type="entry name" value="Mopterin_OxRdtase_4Fe-4S_dom"/>
</dbReference>
<evidence type="ECO:0000256" key="9">
    <source>
        <dbReference type="ARBA" id="ARBA00023014"/>
    </source>
</evidence>
<evidence type="ECO:0000256" key="10">
    <source>
        <dbReference type="ARBA" id="ARBA00023063"/>
    </source>
</evidence>
<keyword evidence="8" id="KW-0408">Iron</keyword>
<dbReference type="InterPro" id="IPR006656">
    <property type="entry name" value="Mopterin_OxRdtase"/>
</dbReference>
<dbReference type="GO" id="GO:0016491">
    <property type="term" value="F:oxidoreductase activity"/>
    <property type="evidence" value="ECO:0007669"/>
    <property type="project" value="UniProtKB-KW"/>
</dbReference>
<dbReference type="GO" id="GO:1990204">
    <property type="term" value="C:oxidoreductase complex"/>
    <property type="evidence" value="ECO:0007669"/>
    <property type="project" value="UniProtKB-ARBA"/>
</dbReference>
<dbReference type="GO" id="GO:0043546">
    <property type="term" value="F:molybdopterin cofactor binding"/>
    <property type="evidence" value="ECO:0007669"/>
    <property type="project" value="InterPro"/>
</dbReference>
<dbReference type="PANTHER" id="PTHR43105">
    <property type="entry name" value="RESPIRATORY NITRATE REDUCTASE"/>
    <property type="match status" value="1"/>
</dbReference>
<dbReference type="InterPro" id="IPR050123">
    <property type="entry name" value="Prok_molybdopt-oxidoreductase"/>
</dbReference>
<keyword evidence="4" id="KW-0004">4Fe-4S</keyword>
<evidence type="ECO:0000259" key="11">
    <source>
        <dbReference type="PROSITE" id="PS51669"/>
    </source>
</evidence>
<dbReference type="GO" id="GO:0045333">
    <property type="term" value="P:cellular respiration"/>
    <property type="evidence" value="ECO:0007669"/>
    <property type="project" value="UniProtKB-ARBA"/>
</dbReference>
<keyword evidence="9" id="KW-0411">Iron-sulfur</keyword>
<dbReference type="CDD" id="cd02754">
    <property type="entry name" value="MopB_Nitrate-R-NapA-like"/>
    <property type="match status" value="1"/>
</dbReference>
<proteinExistence type="inferred from homology"/>
<keyword evidence="5" id="KW-0500">Molybdenum</keyword>
<dbReference type="GO" id="GO:0042128">
    <property type="term" value="P:nitrate assimilation"/>
    <property type="evidence" value="ECO:0007669"/>
    <property type="project" value="UniProtKB-KW"/>
</dbReference>
<feature type="domain" description="4Fe-4S Mo/W bis-MGD-type" evidence="11">
    <location>
        <begin position="8"/>
        <end position="64"/>
    </location>
</feature>
<dbReference type="Gene3D" id="2.40.40.20">
    <property type="match status" value="1"/>
</dbReference>
<accession>A0A495BIG0</accession>
<dbReference type="Pfam" id="PF04324">
    <property type="entry name" value="Fer2_BFD"/>
    <property type="match status" value="1"/>
</dbReference>
<comment type="cofactor">
    <cofactor evidence="1">
        <name>Mo-bis(molybdopterin guanine dinucleotide)</name>
        <dbReference type="ChEBI" id="CHEBI:60539"/>
    </cofactor>
</comment>
<name>A0A495BIG0_VOGIN</name>
<evidence type="ECO:0000313" key="13">
    <source>
        <dbReference type="Proteomes" id="UP000279384"/>
    </source>
</evidence>
<dbReference type="InterPro" id="IPR007419">
    <property type="entry name" value="BFD-like_2Fe2S-bd_dom"/>
</dbReference>
<keyword evidence="10" id="KW-0534">Nitrate assimilation</keyword>
<evidence type="ECO:0000256" key="5">
    <source>
        <dbReference type="ARBA" id="ARBA00022505"/>
    </source>
</evidence>
<evidence type="ECO:0000256" key="4">
    <source>
        <dbReference type="ARBA" id="ARBA00022485"/>
    </source>
</evidence>
<dbReference type="AlphaFoldDB" id="A0A495BIG0"/>
<dbReference type="Gene3D" id="3.40.50.740">
    <property type="match status" value="1"/>
</dbReference>
<dbReference type="InterPro" id="IPR009010">
    <property type="entry name" value="Asp_de-COase-like_dom_sf"/>
</dbReference>
<dbReference type="Pfam" id="PF04879">
    <property type="entry name" value="Molybdop_Fe4S4"/>
    <property type="match status" value="1"/>
</dbReference>
<evidence type="ECO:0000256" key="3">
    <source>
        <dbReference type="ARBA" id="ARBA00008747"/>
    </source>
</evidence>
<dbReference type="PROSITE" id="PS51669">
    <property type="entry name" value="4FE4S_MOW_BIS_MGD"/>
    <property type="match status" value="1"/>
</dbReference>
<dbReference type="RefSeq" id="WP_120809792.1">
    <property type="nucleotide sequence ID" value="NZ_RBID01000011.1"/>
</dbReference>
<dbReference type="GO" id="GO:0051539">
    <property type="term" value="F:4 iron, 4 sulfur cluster binding"/>
    <property type="evidence" value="ECO:0007669"/>
    <property type="project" value="UniProtKB-KW"/>
</dbReference>
<dbReference type="SMART" id="SM00926">
    <property type="entry name" value="Molybdop_Fe4S4"/>
    <property type="match status" value="1"/>
</dbReference>
<gene>
    <name evidence="12" type="ORF">C8E02_0897</name>
</gene>
<evidence type="ECO:0000256" key="6">
    <source>
        <dbReference type="ARBA" id="ARBA00022723"/>
    </source>
</evidence>
<comment type="similarity">
    <text evidence="3">Belongs to the prokaryotic molybdopterin-containing oxidoreductase family. NasA/NapA/NarB subfamily.</text>
</comment>
<dbReference type="Proteomes" id="UP000279384">
    <property type="component" value="Unassembled WGS sequence"/>
</dbReference>
<dbReference type="Gene3D" id="3.40.228.10">
    <property type="entry name" value="Dimethylsulfoxide Reductase, domain 2"/>
    <property type="match status" value="1"/>
</dbReference>
<keyword evidence="6" id="KW-0479">Metal-binding</keyword>
<dbReference type="InterPro" id="IPR041854">
    <property type="entry name" value="BFD-like_2Fe2S-bd_dom_sf"/>
</dbReference>
<evidence type="ECO:0000256" key="1">
    <source>
        <dbReference type="ARBA" id="ARBA00001942"/>
    </source>
</evidence>
<evidence type="ECO:0000256" key="2">
    <source>
        <dbReference type="ARBA" id="ARBA00001966"/>
    </source>
</evidence>